<dbReference type="OrthoDB" id="4250245at2"/>
<dbReference type="InterPro" id="IPR055348">
    <property type="entry name" value="DctQ"/>
</dbReference>
<keyword evidence="3" id="KW-1003">Cell membrane</keyword>
<feature type="transmembrane region" description="Helical" evidence="9">
    <location>
        <begin position="186"/>
        <end position="205"/>
    </location>
</feature>
<dbReference type="GO" id="GO:0005886">
    <property type="term" value="C:plasma membrane"/>
    <property type="evidence" value="ECO:0007669"/>
    <property type="project" value="UniProtKB-SubCell"/>
</dbReference>
<dbReference type="Proteomes" id="UP000228531">
    <property type="component" value="Unassembled WGS sequence"/>
</dbReference>
<name>A0A2M8WP30_9RHOB</name>
<comment type="caution">
    <text evidence="11">The sequence shown here is derived from an EMBL/GenBank/DDBJ whole genome shotgun (WGS) entry which is preliminary data.</text>
</comment>
<feature type="transmembrane region" description="Helical" evidence="9">
    <location>
        <begin position="27"/>
        <end position="52"/>
    </location>
</feature>
<evidence type="ECO:0000256" key="8">
    <source>
        <dbReference type="ARBA" id="ARBA00038436"/>
    </source>
</evidence>
<comment type="similarity">
    <text evidence="8 9">Belongs to the TRAP transporter small permease family.</text>
</comment>
<keyword evidence="6 9" id="KW-1133">Transmembrane helix</keyword>
<gene>
    <name evidence="11" type="ORF">BC777_1546</name>
</gene>
<evidence type="ECO:0000256" key="4">
    <source>
        <dbReference type="ARBA" id="ARBA00022519"/>
    </source>
</evidence>
<keyword evidence="12" id="KW-1185">Reference proteome</keyword>
<keyword evidence="2 9" id="KW-0813">Transport</keyword>
<keyword evidence="4 9" id="KW-0997">Cell inner membrane</keyword>
<evidence type="ECO:0000256" key="6">
    <source>
        <dbReference type="ARBA" id="ARBA00022989"/>
    </source>
</evidence>
<protein>
    <recommendedName>
        <fullName evidence="9">TRAP transporter small permease protein</fullName>
    </recommendedName>
</protein>
<keyword evidence="7 9" id="KW-0472">Membrane</keyword>
<dbReference type="EMBL" id="PGTY01000001">
    <property type="protein sequence ID" value="PJI92687.1"/>
    <property type="molecule type" value="Genomic_DNA"/>
</dbReference>
<comment type="caution">
    <text evidence="9">Lacks conserved residue(s) required for the propagation of feature annotation.</text>
</comment>
<reference evidence="11 12" key="1">
    <citation type="submission" date="2017-11" db="EMBL/GenBank/DDBJ databases">
        <title>Genomic Encyclopedia of Archaeal and Bacterial Type Strains, Phase II (KMG-II): From Individual Species to Whole Genera.</title>
        <authorList>
            <person name="Goeker M."/>
        </authorList>
    </citation>
    <scope>NUCLEOTIDE SEQUENCE [LARGE SCALE GENOMIC DNA]</scope>
    <source>
        <strain evidence="11 12">DSM 29128</strain>
    </source>
</reference>
<evidence type="ECO:0000256" key="1">
    <source>
        <dbReference type="ARBA" id="ARBA00004429"/>
    </source>
</evidence>
<evidence type="ECO:0000256" key="2">
    <source>
        <dbReference type="ARBA" id="ARBA00022448"/>
    </source>
</evidence>
<comment type="subunit">
    <text evidence="9">The complex comprises the extracytoplasmic solute receptor protein and the two transmembrane proteins.</text>
</comment>
<dbReference type="Pfam" id="PF04290">
    <property type="entry name" value="DctQ"/>
    <property type="match status" value="1"/>
</dbReference>
<dbReference type="RefSeq" id="WP_100367480.1">
    <property type="nucleotide sequence ID" value="NZ_PGTY01000001.1"/>
</dbReference>
<evidence type="ECO:0000313" key="11">
    <source>
        <dbReference type="EMBL" id="PJI92687.1"/>
    </source>
</evidence>
<sequence length="267" mass="29891">MESPEELVAVSDPGEVGRAEHNRGDRFVVFLSNIAAWLFPILMLAITAQVILRNSGMNQAWLDDLQWWLYGAAVLMGVGYAVTTDSHVRVDILYDGFPSEKKTRINIFAIGWLFLPFIILSWDVTYDYALSSVRADEGSDSPNGLHNLWILKVFMNAAFVFIGIACWSAIVRNIKRLHPPKFWRQMWGAFPATFLLINLAIYYGLYGVMSLLAEEGATSRDISRGPAFGELEFGNYEITYTVIAALIITPILILVLRAMDSSRKTGG</sequence>
<proteinExistence type="inferred from homology"/>
<evidence type="ECO:0000256" key="7">
    <source>
        <dbReference type="ARBA" id="ARBA00023136"/>
    </source>
</evidence>
<feature type="transmembrane region" description="Helical" evidence="9">
    <location>
        <begin position="105"/>
        <end position="122"/>
    </location>
</feature>
<feature type="transmembrane region" description="Helical" evidence="9">
    <location>
        <begin position="238"/>
        <end position="256"/>
    </location>
</feature>
<evidence type="ECO:0000256" key="3">
    <source>
        <dbReference type="ARBA" id="ARBA00022475"/>
    </source>
</evidence>
<dbReference type="PANTHER" id="PTHR35011">
    <property type="entry name" value="2,3-DIKETO-L-GULONATE TRAP TRANSPORTER SMALL PERMEASE PROTEIN YIAM"/>
    <property type="match status" value="1"/>
</dbReference>
<keyword evidence="5 9" id="KW-0812">Transmembrane</keyword>
<evidence type="ECO:0000259" key="10">
    <source>
        <dbReference type="Pfam" id="PF04290"/>
    </source>
</evidence>
<comment type="subcellular location">
    <subcellularLocation>
        <location evidence="1 9">Cell inner membrane</location>
        <topology evidence="1 9">Multi-pass membrane protein</topology>
    </subcellularLocation>
</comment>
<feature type="transmembrane region" description="Helical" evidence="9">
    <location>
        <begin position="67"/>
        <end position="84"/>
    </location>
</feature>
<evidence type="ECO:0000256" key="5">
    <source>
        <dbReference type="ARBA" id="ARBA00022692"/>
    </source>
</evidence>
<accession>A0A2M8WP30</accession>
<dbReference type="InterPro" id="IPR007387">
    <property type="entry name" value="TRAP_DctQ"/>
</dbReference>
<evidence type="ECO:0000313" key="12">
    <source>
        <dbReference type="Proteomes" id="UP000228531"/>
    </source>
</evidence>
<feature type="domain" description="Tripartite ATP-independent periplasmic transporters DctQ component" evidence="10">
    <location>
        <begin position="42"/>
        <end position="175"/>
    </location>
</feature>
<evidence type="ECO:0000256" key="9">
    <source>
        <dbReference type="RuleBase" id="RU369079"/>
    </source>
</evidence>
<dbReference type="GO" id="GO:0022857">
    <property type="term" value="F:transmembrane transporter activity"/>
    <property type="evidence" value="ECO:0007669"/>
    <property type="project" value="UniProtKB-UniRule"/>
</dbReference>
<dbReference type="AlphaFoldDB" id="A0A2M8WP30"/>
<organism evidence="11 12">
    <name type="scientific">Yoonia maricola</name>
    <dbReference type="NCBI Taxonomy" id="420999"/>
    <lineage>
        <taxon>Bacteria</taxon>
        <taxon>Pseudomonadati</taxon>
        <taxon>Pseudomonadota</taxon>
        <taxon>Alphaproteobacteria</taxon>
        <taxon>Rhodobacterales</taxon>
        <taxon>Paracoccaceae</taxon>
        <taxon>Yoonia</taxon>
    </lineage>
</organism>
<comment type="function">
    <text evidence="9">Part of the tripartite ATP-independent periplasmic (TRAP) transport system.</text>
</comment>
<dbReference type="PANTHER" id="PTHR35011:SF4">
    <property type="entry name" value="SLL1102 PROTEIN"/>
    <property type="match status" value="1"/>
</dbReference>
<feature type="transmembrane region" description="Helical" evidence="9">
    <location>
        <begin position="149"/>
        <end position="174"/>
    </location>
</feature>